<name>A0A9D1Q0M1_9FIRM</name>
<keyword evidence="1" id="KW-0812">Transmembrane</keyword>
<evidence type="ECO:0000313" key="2">
    <source>
        <dbReference type="EMBL" id="HIW02129.1"/>
    </source>
</evidence>
<comment type="caution">
    <text evidence="2">The sequence shown here is derived from an EMBL/GenBank/DDBJ whole genome shotgun (WGS) entry which is preliminary data.</text>
</comment>
<feature type="transmembrane region" description="Helical" evidence="1">
    <location>
        <begin position="68"/>
        <end position="90"/>
    </location>
</feature>
<gene>
    <name evidence="2" type="ORF">H9892_02190</name>
</gene>
<dbReference type="EMBL" id="DXHS01000038">
    <property type="protein sequence ID" value="HIW02129.1"/>
    <property type="molecule type" value="Genomic_DNA"/>
</dbReference>
<evidence type="ECO:0000256" key="1">
    <source>
        <dbReference type="SAM" id="Phobius"/>
    </source>
</evidence>
<proteinExistence type="predicted"/>
<reference evidence="2" key="2">
    <citation type="submission" date="2021-04" db="EMBL/GenBank/DDBJ databases">
        <authorList>
            <person name="Gilroy R."/>
        </authorList>
    </citation>
    <scope>NUCLEOTIDE SEQUENCE</scope>
    <source>
        <strain evidence="2">12435</strain>
    </source>
</reference>
<protein>
    <submittedName>
        <fullName evidence="2">Uncharacterized protein</fullName>
    </submittedName>
</protein>
<dbReference type="PROSITE" id="PS51257">
    <property type="entry name" value="PROKAR_LIPOPROTEIN"/>
    <property type="match status" value="1"/>
</dbReference>
<organism evidence="2 3">
    <name type="scientific">Candidatus Protoclostridium stercorigallinarum</name>
    <dbReference type="NCBI Taxonomy" id="2838741"/>
    <lineage>
        <taxon>Bacteria</taxon>
        <taxon>Bacillati</taxon>
        <taxon>Bacillota</taxon>
        <taxon>Clostridia</taxon>
        <taxon>Candidatus Protoclostridium</taxon>
    </lineage>
</organism>
<keyword evidence="1" id="KW-1133">Transmembrane helix</keyword>
<sequence length="111" mass="11977">MADNVGKAARRSGIYRLAGAAPFGIIAGACAIVVFFATVGLIVAHLVLNGIASATESTSSFFENWWQVLLFIADVLFFLGLAFSLTMFVIRVTANRRDAETTEDGRSEDEK</sequence>
<reference evidence="2" key="1">
    <citation type="journal article" date="2021" name="PeerJ">
        <title>Extensive microbial diversity within the chicken gut microbiome revealed by metagenomics and culture.</title>
        <authorList>
            <person name="Gilroy R."/>
            <person name="Ravi A."/>
            <person name="Getino M."/>
            <person name="Pursley I."/>
            <person name="Horton D.L."/>
            <person name="Alikhan N.F."/>
            <person name="Baker D."/>
            <person name="Gharbi K."/>
            <person name="Hall N."/>
            <person name="Watson M."/>
            <person name="Adriaenssens E.M."/>
            <person name="Foster-Nyarko E."/>
            <person name="Jarju S."/>
            <person name="Secka A."/>
            <person name="Antonio M."/>
            <person name="Oren A."/>
            <person name="Chaudhuri R.R."/>
            <person name="La Ragione R."/>
            <person name="Hildebrand F."/>
            <person name="Pallen M.J."/>
        </authorList>
    </citation>
    <scope>NUCLEOTIDE SEQUENCE</scope>
    <source>
        <strain evidence="2">12435</strain>
    </source>
</reference>
<dbReference type="AlphaFoldDB" id="A0A9D1Q0M1"/>
<dbReference type="Proteomes" id="UP000823990">
    <property type="component" value="Unassembled WGS sequence"/>
</dbReference>
<keyword evidence="1" id="KW-0472">Membrane</keyword>
<accession>A0A9D1Q0M1</accession>
<evidence type="ECO:0000313" key="3">
    <source>
        <dbReference type="Proteomes" id="UP000823990"/>
    </source>
</evidence>
<feature type="transmembrane region" description="Helical" evidence="1">
    <location>
        <begin position="21"/>
        <end position="48"/>
    </location>
</feature>